<evidence type="ECO:0000313" key="1">
    <source>
        <dbReference type="EMBL" id="GLF98030.1"/>
    </source>
</evidence>
<gene>
    <name evidence="1" type="ORF">SYYSPA8_27055</name>
</gene>
<sequence>MSAVPFEPRPLNASEHAVLEHILSAGFVGAAALRGQLDRTEVVATWGAGSASVDLRVRGLVRHPAPASVPLPVDALVHDRAGEYIGELLVWAEGGTTLSALEYAWVTDEMPGSLPSVDQIQRTAQ</sequence>
<accession>A0ABQ5P6B4</accession>
<keyword evidence="2" id="KW-1185">Reference proteome</keyword>
<organism evidence="1 2">
    <name type="scientific">Streptomyces yaizuensis</name>
    <dbReference type="NCBI Taxonomy" id="2989713"/>
    <lineage>
        <taxon>Bacteria</taxon>
        <taxon>Bacillati</taxon>
        <taxon>Actinomycetota</taxon>
        <taxon>Actinomycetes</taxon>
        <taxon>Kitasatosporales</taxon>
        <taxon>Streptomycetaceae</taxon>
        <taxon>Streptomyces</taxon>
    </lineage>
</organism>
<name>A0ABQ5P6B4_9ACTN</name>
<proteinExistence type="predicted"/>
<dbReference type="EMBL" id="BSBI01000013">
    <property type="protein sequence ID" value="GLF98030.1"/>
    <property type="molecule type" value="Genomic_DNA"/>
</dbReference>
<protein>
    <submittedName>
        <fullName evidence="1">Uncharacterized protein</fullName>
    </submittedName>
</protein>
<reference evidence="1 2" key="1">
    <citation type="submission" date="2022-10" db="EMBL/GenBank/DDBJ databases">
        <title>Draft genome sequence of Streptomyces sp. YSPA8.</title>
        <authorList>
            <person name="Moriuchi R."/>
            <person name="Dohra H."/>
            <person name="Yamamura H."/>
            <person name="Kodani S."/>
        </authorList>
    </citation>
    <scope>NUCLEOTIDE SEQUENCE [LARGE SCALE GENOMIC DNA]</scope>
    <source>
        <strain evidence="1 2">YSPA8</strain>
    </source>
</reference>
<comment type="caution">
    <text evidence="1">The sequence shown here is derived from an EMBL/GenBank/DDBJ whole genome shotgun (WGS) entry which is preliminary data.</text>
</comment>
<dbReference type="Proteomes" id="UP001291653">
    <property type="component" value="Unassembled WGS sequence"/>
</dbReference>
<dbReference type="RefSeq" id="WP_323450019.1">
    <property type="nucleotide sequence ID" value="NZ_BSBI01000013.1"/>
</dbReference>
<evidence type="ECO:0000313" key="2">
    <source>
        <dbReference type="Proteomes" id="UP001291653"/>
    </source>
</evidence>